<evidence type="ECO:0000256" key="4">
    <source>
        <dbReference type="ARBA" id="ARBA00022833"/>
    </source>
</evidence>
<sequence>MYRDVGPSLPYAMNTTLDTGLSQNAKERRFVCEWEHCGKSFYRRTDVTRHMKIHYDHRPFACDWIDCVKRFRQRSALRIHRRTHTGEKPNACPFAGCSKTFNDSSSLARHRRVHLAKVVGVDSMAHGVSIHTQSVDEGPERDRDQESDHEREQEATTSLSPQDSDQSRGCHSNPMLPSISLMLLPHNGVGSHAEYAHPSHEHAQKMTMLPKMQLQSPTLSPHSQYDRVPSRITRAHSTPYSNNNGGRISPESVPRSLSKRNLSAISFVEHSERYCKSGAFSEMDAASYSISNPINTSRPTSRAAYTTYTAYTSPNQSQSLDFHNIPSHMVHHRHSNTYASHHASSSAYSGEDSSFTVSAITSPSTLDQPISSQPPAFQRHSFESLRPLVSLPPPSMTQKLFRHPRSPLYTPRMTQCVRSNSPQPPDNTSDICRLPNMRTTLSSPSHLDWFHSKYDRSPRAREVLLTSSAPNEGLSQSRSHSADVALYLSAVAESDTVVLSSSNKPLCVPLRGICHLSIQNMLSTPVDHVLSP</sequence>
<dbReference type="InterPro" id="IPR036236">
    <property type="entry name" value="Znf_C2H2_sf"/>
</dbReference>
<evidence type="ECO:0000256" key="2">
    <source>
        <dbReference type="ARBA" id="ARBA00022737"/>
    </source>
</evidence>
<keyword evidence="9" id="KW-1185">Reference proteome</keyword>
<name>A0ABQ8EYD3_9FUNG</name>
<dbReference type="InterPro" id="IPR050329">
    <property type="entry name" value="GLI_C2H2-zinc-finger"/>
</dbReference>
<accession>A0ABQ8EYD3</accession>
<feature type="region of interest" description="Disordered" evidence="6">
    <location>
        <begin position="130"/>
        <end position="176"/>
    </location>
</feature>
<feature type="domain" description="C2H2-type" evidence="7">
    <location>
        <begin position="90"/>
        <end position="114"/>
    </location>
</feature>
<dbReference type="InterPro" id="IPR013087">
    <property type="entry name" value="Znf_C2H2_type"/>
</dbReference>
<keyword evidence="3 5" id="KW-0863">Zinc-finger</keyword>
<dbReference type="PROSITE" id="PS50157">
    <property type="entry name" value="ZINC_FINGER_C2H2_2"/>
    <property type="match status" value="3"/>
</dbReference>
<dbReference type="Pfam" id="PF00096">
    <property type="entry name" value="zf-C2H2"/>
    <property type="match status" value="3"/>
</dbReference>
<evidence type="ECO:0000313" key="8">
    <source>
        <dbReference type="EMBL" id="KAH6588776.1"/>
    </source>
</evidence>
<evidence type="ECO:0000313" key="9">
    <source>
        <dbReference type="Proteomes" id="UP001648503"/>
    </source>
</evidence>
<proteinExistence type="predicted"/>
<dbReference type="EMBL" id="JAFCIX010000493">
    <property type="protein sequence ID" value="KAH6588776.1"/>
    <property type="molecule type" value="Genomic_DNA"/>
</dbReference>
<dbReference type="SMART" id="SM00355">
    <property type="entry name" value="ZnF_C2H2"/>
    <property type="match status" value="3"/>
</dbReference>
<feature type="domain" description="C2H2-type" evidence="7">
    <location>
        <begin position="30"/>
        <end position="59"/>
    </location>
</feature>
<feature type="compositionally biased region" description="Polar residues" evidence="6">
    <location>
        <begin position="235"/>
        <end position="246"/>
    </location>
</feature>
<evidence type="ECO:0000256" key="6">
    <source>
        <dbReference type="SAM" id="MobiDB-lite"/>
    </source>
</evidence>
<protein>
    <recommendedName>
        <fullName evidence="7">C2H2-type domain-containing protein</fullName>
    </recommendedName>
</protein>
<feature type="compositionally biased region" description="Polar residues" evidence="6">
    <location>
        <begin position="155"/>
        <end position="170"/>
    </location>
</feature>
<evidence type="ECO:0000256" key="1">
    <source>
        <dbReference type="ARBA" id="ARBA00022723"/>
    </source>
</evidence>
<feature type="region of interest" description="Disordered" evidence="6">
    <location>
        <begin position="232"/>
        <end position="255"/>
    </location>
</feature>
<reference evidence="8 9" key="1">
    <citation type="submission" date="2021-02" db="EMBL/GenBank/DDBJ databases">
        <title>Variation within the Batrachochytrium salamandrivorans European outbreak.</title>
        <authorList>
            <person name="Kelly M."/>
            <person name="Pasmans F."/>
            <person name="Shea T.P."/>
            <person name="Munoz J.F."/>
            <person name="Carranza S."/>
            <person name="Cuomo C.A."/>
            <person name="Martel A."/>
        </authorList>
    </citation>
    <scope>NUCLEOTIDE SEQUENCE [LARGE SCALE GENOMIC DNA]</scope>
    <source>
        <strain evidence="8 9">AMFP18/2</strain>
    </source>
</reference>
<dbReference type="PANTHER" id="PTHR19818">
    <property type="entry name" value="ZINC FINGER PROTEIN ZIC AND GLI"/>
    <property type="match status" value="1"/>
</dbReference>
<evidence type="ECO:0000259" key="7">
    <source>
        <dbReference type="PROSITE" id="PS50157"/>
    </source>
</evidence>
<dbReference type="PROSITE" id="PS00028">
    <property type="entry name" value="ZINC_FINGER_C2H2_1"/>
    <property type="match status" value="3"/>
</dbReference>
<organism evidence="8 9">
    <name type="scientific">Batrachochytrium salamandrivorans</name>
    <dbReference type="NCBI Taxonomy" id="1357716"/>
    <lineage>
        <taxon>Eukaryota</taxon>
        <taxon>Fungi</taxon>
        <taxon>Fungi incertae sedis</taxon>
        <taxon>Chytridiomycota</taxon>
        <taxon>Chytridiomycota incertae sedis</taxon>
        <taxon>Chytridiomycetes</taxon>
        <taxon>Rhizophydiales</taxon>
        <taxon>Rhizophydiales incertae sedis</taxon>
        <taxon>Batrachochytrium</taxon>
    </lineage>
</organism>
<feature type="domain" description="C2H2-type" evidence="7">
    <location>
        <begin position="60"/>
        <end position="89"/>
    </location>
</feature>
<dbReference type="Gene3D" id="3.30.160.60">
    <property type="entry name" value="Classic Zinc Finger"/>
    <property type="match status" value="3"/>
</dbReference>
<keyword evidence="1" id="KW-0479">Metal-binding</keyword>
<dbReference type="PANTHER" id="PTHR19818:SF159">
    <property type="entry name" value="C2H2-TYPE DOMAIN-CONTAINING PROTEIN"/>
    <property type="match status" value="1"/>
</dbReference>
<evidence type="ECO:0000256" key="3">
    <source>
        <dbReference type="ARBA" id="ARBA00022771"/>
    </source>
</evidence>
<dbReference type="SUPFAM" id="SSF57667">
    <property type="entry name" value="beta-beta-alpha zinc fingers"/>
    <property type="match status" value="2"/>
</dbReference>
<evidence type="ECO:0000256" key="5">
    <source>
        <dbReference type="PROSITE-ProRule" id="PRU00042"/>
    </source>
</evidence>
<comment type="caution">
    <text evidence="8">The sequence shown here is derived from an EMBL/GenBank/DDBJ whole genome shotgun (WGS) entry which is preliminary data.</text>
</comment>
<feature type="compositionally biased region" description="Basic and acidic residues" evidence="6">
    <location>
        <begin position="138"/>
        <end position="154"/>
    </location>
</feature>
<keyword evidence="2" id="KW-0677">Repeat</keyword>
<gene>
    <name evidence="8" type="ORF">BASA50_010482</name>
</gene>
<dbReference type="Proteomes" id="UP001648503">
    <property type="component" value="Unassembled WGS sequence"/>
</dbReference>
<keyword evidence="4" id="KW-0862">Zinc</keyword>